<feature type="domain" description="Rieske" evidence="5">
    <location>
        <begin position="188"/>
        <end position="285"/>
    </location>
</feature>
<keyword evidence="1" id="KW-0001">2Fe-2S</keyword>
<dbReference type="GO" id="GO:0016705">
    <property type="term" value="F:oxidoreductase activity, acting on paired donors, with incorporation or reduction of molecular oxygen"/>
    <property type="evidence" value="ECO:0007669"/>
    <property type="project" value="UniProtKB-ARBA"/>
</dbReference>
<keyword evidence="3" id="KW-0408">Iron</keyword>
<keyword evidence="2" id="KW-0479">Metal-binding</keyword>
<dbReference type="PANTHER" id="PTHR21496">
    <property type="entry name" value="FERREDOXIN-RELATED"/>
    <property type="match status" value="1"/>
</dbReference>
<dbReference type="Pfam" id="PF00355">
    <property type="entry name" value="Rieske"/>
    <property type="match status" value="1"/>
</dbReference>
<protein>
    <submittedName>
        <fullName evidence="6">Rieske (2Fe-2S) protein</fullName>
    </submittedName>
</protein>
<evidence type="ECO:0000256" key="4">
    <source>
        <dbReference type="ARBA" id="ARBA00023014"/>
    </source>
</evidence>
<name>D9XJA0_9ACTN</name>
<proteinExistence type="predicted"/>
<dbReference type="OrthoDB" id="9795104at2"/>
<dbReference type="GO" id="GO:0046872">
    <property type="term" value="F:metal ion binding"/>
    <property type="evidence" value="ECO:0007669"/>
    <property type="project" value="UniProtKB-KW"/>
</dbReference>
<accession>D9XJA0</accession>
<dbReference type="eggNOG" id="COG2146">
    <property type="taxonomic scope" value="Bacteria"/>
</dbReference>
<dbReference type="STRING" id="467200.SSRG_00106"/>
<dbReference type="InterPro" id="IPR036922">
    <property type="entry name" value="Rieske_2Fe-2S_sf"/>
</dbReference>
<keyword evidence="4" id="KW-0411">Iron-sulfur</keyword>
<sequence>MPQRGPRGVLPALDRLERWSGGDHIIESVRHAVRSLPLGRGRDALHGRIGLGHPVHPLLVQVPVGTWLSATVLDLLPGERRGQRVLIGVGVAAALPAAASGWVDWAELHHQQQRVGLVHALSNAAAVGAFTASLVARCRGSHTLGKGLGLAGLALTGVGGALGGHMAYRQASGANHAEYVPHVVTPGWHPLGNVSDFPVGRAVRRQIDDVPVMVVREAEGAVHVLADHCSHMAGPLSEGDITDGCVRCPWHGSVFRLADGWNVKGPATAPQPAFDSRITDGRVEVRIRQRAQTDLESADTA</sequence>
<evidence type="ECO:0000313" key="7">
    <source>
        <dbReference type="Proteomes" id="UP000002968"/>
    </source>
</evidence>
<dbReference type="AlphaFoldDB" id="D9XJA0"/>
<dbReference type="InterPro" id="IPR017941">
    <property type="entry name" value="Rieske_2Fe-2S"/>
</dbReference>
<keyword evidence="7" id="KW-1185">Reference proteome</keyword>
<dbReference type="CDD" id="cd03467">
    <property type="entry name" value="Rieske"/>
    <property type="match status" value="1"/>
</dbReference>
<dbReference type="InterPro" id="IPR019251">
    <property type="entry name" value="DUF2231_TM"/>
</dbReference>
<dbReference type="SUPFAM" id="SSF50022">
    <property type="entry name" value="ISP domain"/>
    <property type="match status" value="1"/>
</dbReference>
<evidence type="ECO:0000256" key="2">
    <source>
        <dbReference type="ARBA" id="ARBA00022723"/>
    </source>
</evidence>
<gene>
    <name evidence="6" type="ORF">SSRG_00106</name>
</gene>
<dbReference type="Pfam" id="PF09990">
    <property type="entry name" value="DUF2231"/>
    <property type="match status" value="1"/>
</dbReference>
<dbReference type="HOGENOM" id="CLU_065805_0_0_11"/>
<dbReference type="GO" id="GO:0051537">
    <property type="term" value="F:2 iron, 2 sulfur cluster binding"/>
    <property type="evidence" value="ECO:0007669"/>
    <property type="project" value="UniProtKB-KW"/>
</dbReference>
<dbReference type="PANTHER" id="PTHR21496:SF23">
    <property type="entry name" value="3-PHENYLPROPIONATE_CINNAMIC ACID DIOXYGENASE FERREDOXIN SUBUNIT"/>
    <property type="match status" value="1"/>
</dbReference>
<evidence type="ECO:0000259" key="5">
    <source>
        <dbReference type="PROSITE" id="PS51296"/>
    </source>
</evidence>
<evidence type="ECO:0000313" key="6">
    <source>
        <dbReference type="EMBL" id="EFL37302.1"/>
    </source>
</evidence>
<dbReference type="Proteomes" id="UP000002968">
    <property type="component" value="Unassembled WGS sequence"/>
</dbReference>
<evidence type="ECO:0000256" key="1">
    <source>
        <dbReference type="ARBA" id="ARBA00022714"/>
    </source>
</evidence>
<dbReference type="PROSITE" id="PS51296">
    <property type="entry name" value="RIESKE"/>
    <property type="match status" value="1"/>
</dbReference>
<dbReference type="EMBL" id="GG657758">
    <property type="protein sequence ID" value="EFL37302.1"/>
    <property type="molecule type" value="Genomic_DNA"/>
</dbReference>
<evidence type="ECO:0000256" key="3">
    <source>
        <dbReference type="ARBA" id="ARBA00023004"/>
    </source>
</evidence>
<dbReference type="Gene3D" id="2.102.10.10">
    <property type="entry name" value="Rieske [2Fe-2S] iron-sulphur domain"/>
    <property type="match status" value="1"/>
</dbReference>
<reference evidence="6" key="1">
    <citation type="submission" date="2009-02" db="EMBL/GenBank/DDBJ databases">
        <title>Annotation of Streptomyces griseoflavus strain Tu4000.</title>
        <authorList>
            <consortium name="The Broad Institute Genome Sequencing Platform"/>
            <consortium name="Broad Institute Microbial Sequencing Center"/>
            <person name="Fischbach M."/>
            <person name="Godfrey P."/>
            <person name="Ward D."/>
            <person name="Young S."/>
            <person name="Zeng Q."/>
            <person name="Koehrsen M."/>
            <person name="Alvarado L."/>
            <person name="Berlin A.M."/>
            <person name="Bochicchio J."/>
            <person name="Borenstein D."/>
            <person name="Chapman S.B."/>
            <person name="Chen Z."/>
            <person name="Engels R."/>
            <person name="Freedman E."/>
            <person name="Gellesch M."/>
            <person name="Goldberg J."/>
            <person name="Griggs A."/>
            <person name="Gujja S."/>
            <person name="Heilman E.R."/>
            <person name="Heiman D.I."/>
            <person name="Hepburn T.A."/>
            <person name="Howarth C."/>
            <person name="Jen D."/>
            <person name="Larson L."/>
            <person name="Lewis B."/>
            <person name="Mehta T."/>
            <person name="Park D."/>
            <person name="Pearson M."/>
            <person name="Richards J."/>
            <person name="Roberts A."/>
            <person name="Saif S."/>
            <person name="Shea T.D."/>
            <person name="Shenoy N."/>
            <person name="Sisk P."/>
            <person name="Stolte C."/>
            <person name="Sykes S.N."/>
            <person name="Thomson T."/>
            <person name="Walk T."/>
            <person name="White J."/>
            <person name="Yandava C."/>
            <person name="Straight P."/>
            <person name="Clardy J."/>
            <person name="Hung D."/>
            <person name="Kolter R."/>
            <person name="Mekalanos J."/>
            <person name="Walker S."/>
            <person name="Walsh C.T."/>
            <person name="Wieland-Brown L.C."/>
            <person name="Haas B."/>
            <person name="Nusbaum C."/>
            <person name="Birren B."/>
        </authorList>
    </citation>
    <scope>NUCLEOTIDE SEQUENCE [LARGE SCALE GENOMIC DNA]</scope>
    <source>
        <strain evidence="6">Tu4000</strain>
    </source>
</reference>
<dbReference type="GO" id="GO:0004497">
    <property type="term" value="F:monooxygenase activity"/>
    <property type="evidence" value="ECO:0007669"/>
    <property type="project" value="UniProtKB-ARBA"/>
</dbReference>
<organism evidence="6 7">
    <name type="scientific">Streptomyces griseoflavus Tu4000</name>
    <dbReference type="NCBI Taxonomy" id="467200"/>
    <lineage>
        <taxon>Bacteria</taxon>
        <taxon>Bacillati</taxon>
        <taxon>Actinomycetota</taxon>
        <taxon>Actinomycetes</taxon>
        <taxon>Kitasatosporales</taxon>
        <taxon>Streptomycetaceae</taxon>
        <taxon>Streptomyces</taxon>
    </lineage>
</organism>